<gene>
    <name evidence="2" type="ORF">VNI00_010733</name>
</gene>
<sequence length="512" mass="55938">MATLVDRPSSLLRESPVEPIIPQRRLREPEIIDVDSLDSDSEGQASSSSSVPVRRRVRARRSSVSFSEVIELSDDDDSDQLLATGARLTSPPPRIIASNIPPVPPLPAHLAVLNSLPMRRRPPPHPTSAPTATVIPPVRAHDQPFDWERNIEITGQTIRAPSSGPSRSRHSNQSADDNTPARQRPPRLGLGGALIASNNARLREERDLARRQQMAAYRRSQAAVYHRTMLAAARAGGHTSGRWDRDDELVDLFRGNVWVPFEPPRRDEVDYKTEYTHPDAPEAGFTFNFGPSEDTHAGQTRSSDFPATSQENPIVIDDDEDEVAAGSSQGKGKAKAKPVSESPSILTLKTLLVCSCCRDPLLLGESASKLGPTGEKSKRIWSLRCGHLIDGRCLDALSVPAPGEVDVPVDRKGKGKAVEPPDQPVPQASWYNPIRSRLRSFNDSSILLPDLLSSLKRKTSTPKNLNTVEEEYHWHCPVGSCGREHVSVKVAGVWGPAKPEMGRGDGAIGVFV</sequence>
<evidence type="ECO:0000313" key="3">
    <source>
        <dbReference type="Proteomes" id="UP001383192"/>
    </source>
</evidence>
<feature type="region of interest" description="Disordered" evidence="1">
    <location>
        <begin position="276"/>
        <end position="340"/>
    </location>
</feature>
<accession>A0AAW0CFG3</accession>
<reference evidence="2 3" key="1">
    <citation type="submission" date="2024-01" db="EMBL/GenBank/DDBJ databases">
        <title>A draft genome for a cacao thread blight-causing isolate of Paramarasmius palmivorus.</title>
        <authorList>
            <person name="Baruah I.K."/>
            <person name="Bukari Y."/>
            <person name="Amoako-Attah I."/>
            <person name="Meinhardt L.W."/>
            <person name="Bailey B.A."/>
            <person name="Cohen S.P."/>
        </authorList>
    </citation>
    <scope>NUCLEOTIDE SEQUENCE [LARGE SCALE GENOMIC DNA]</scope>
    <source>
        <strain evidence="2 3">GH-12</strain>
    </source>
</reference>
<feature type="compositionally biased region" description="Basic and acidic residues" evidence="1">
    <location>
        <begin position="408"/>
        <end position="419"/>
    </location>
</feature>
<feature type="compositionally biased region" description="Polar residues" evidence="1">
    <location>
        <begin position="156"/>
        <end position="181"/>
    </location>
</feature>
<feature type="compositionally biased region" description="Polar residues" evidence="1">
    <location>
        <begin position="297"/>
        <end position="312"/>
    </location>
</feature>
<evidence type="ECO:0000313" key="2">
    <source>
        <dbReference type="EMBL" id="KAK7037772.1"/>
    </source>
</evidence>
<dbReference type="Proteomes" id="UP001383192">
    <property type="component" value="Unassembled WGS sequence"/>
</dbReference>
<proteinExistence type="predicted"/>
<feature type="region of interest" description="Disordered" evidence="1">
    <location>
        <begin position="1"/>
        <end position="57"/>
    </location>
</feature>
<evidence type="ECO:0000256" key="1">
    <source>
        <dbReference type="SAM" id="MobiDB-lite"/>
    </source>
</evidence>
<dbReference type="EMBL" id="JAYKXP010000044">
    <property type="protein sequence ID" value="KAK7037772.1"/>
    <property type="molecule type" value="Genomic_DNA"/>
</dbReference>
<feature type="region of interest" description="Disordered" evidence="1">
    <location>
        <begin position="156"/>
        <end position="191"/>
    </location>
</feature>
<name>A0AAW0CFG3_9AGAR</name>
<dbReference type="AlphaFoldDB" id="A0AAW0CFG3"/>
<feature type="compositionally biased region" description="Acidic residues" evidence="1">
    <location>
        <begin position="31"/>
        <end position="41"/>
    </location>
</feature>
<comment type="caution">
    <text evidence="2">The sequence shown here is derived from an EMBL/GenBank/DDBJ whole genome shotgun (WGS) entry which is preliminary data.</text>
</comment>
<keyword evidence="3" id="KW-1185">Reference proteome</keyword>
<protein>
    <submittedName>
        <fullName evidence="2">Uncharacterized protein</fullName>
    </submittedName>
</protein>
<feature type="region of interest" description="Disordered" evidence="1">
    <location>
        <begin position="406"/>
        <end position="429"/>
    </location>
</feature>
<organism evidence="2 3">
    <name type="scientific">Paramarasmius palmivorus</name>
    <dbReference type="NCBI Taxonomy" id="297713"/>
    <lineage>
        <taxon>Eukaryota</taxon>
        <taxon>Fungi</taxon>
        <taxon>Dikarya</taxon>
        <taxon>Basidiomycota</taxon>
        <taxon>Agaricomycotina</taxon>
        <taxon>Agaricomycetes</taxon>
        <taxon>Agaricomycetidae</taxon>
        <taxon>Agaricales</taxon>
        <taxon>Marasmiineae</taxon>
        <taxon>Marasmiaceae</taxon>
        <taxon>Paramarasmius</taxon>
    </lineage>
</organism>